<reference evidence="2" key="1">
    <citation type="submission" date="2020-01" db="EMBL/GenBank/DDBJ databases">
        <title>Genome sequence of Kobresia littledalei, the first chromosome-level genome in the family Cyperaceae.</title>
        <authorList>
            <person name="Qu G."/>
        </authorList>
    </citation>
    <scope>NUCLEOTIDE SEQUENCE</scope>
    <source>
        <strain evidence="2">C.B.Clarke</strain>
        <tissue evidence="2">Leaf</tissue>
    </source>
</reference>
<keyword evidence="1" id="KW-0175">Coiled coil</keyword>
<protein>
    <submittedName>
        <fullName evidence="2">Uncharacterized protein</fullName>
    </submittedName>
</protein>
<evidence type="ECO:0000313" key="2">
    <source>
        <dbReference type="EMBL" id="KAF3323589.1"/>
    </source>
</evidence>
<evidence type="ECO:0000256" key="1">
    <source>
        <dbReference type="SAM" id="Coils"/>
    </source>
</evidence>
<feature type="coiled-coil region" evidence="1">
    <location>
        <begin position="92"/>
        <end position="147"/>
    </location>
</feature>
<name>A0A833QJ87_9POAL</name>
<comment type="caution">
    <text evidence="2">The sequence shown here is derived from an EMBL/GenBank/DDBJ whole genome shotgun (WGS) entry which is preliminary data.</text>
</comment>
<proteinExistence type="predicted"/>
<dbReference type="AlphaFoldDB" id="A0A833QJ87"/>
<accession>A0A833QJ87</accession>
<organism evidence="2 3">
    <name type="scientific">Carex littledalei</name>
    <dbReference type="NCBI Taxonomy" id="544730"/>
    <lineage>
        <taxon>Eukaryota</taxon>
        <taxon>Viridiplantae</taxon>
        <taxon>Streptophyta</taxon>
        <taxon>Embryophyta</taxon>
        <taxon>Tracheophyta</taxon>
        <taxon>Spermatophyta</taxon>
        <taxon>Magnoliopsida</taxon>
        <taxon>Liliopsida</taxon>
        <taxon>Poales</taxon>
        <taxon>Cyperaceae</taxon>
        <taxon>Cyperoideae</taxon>
        <taxon>Cariceae</taxon>
        <taxon>Carex</taxon>
        <taxon>Carex subgen. Euthyceras</taxon>
    </lineage>
</organism>
<dbReference type="Proteomes" id="UP000623129">
    <property type="component" value="Unassembled WGS sequence"/>
</dbReference>
<sequence length="191" mass="22608">MCDRTKQEIPRRISKPFMKFLTGMLHCTSISPVQEDYEKLGNRISVQEFDLHASHSGSSRIMPIEEEMLSLDQKLLWMERITHMAEVNNLHVKSLARKLEEKREVNRELRDQIEVLLRENKELKDQNNDLLNQNKSLREIIQVETNECTVNVSNSMNKHETRKFKRLKIQLLNACCIRGERTEHEVRERVA</sequence>
<keyword evidence="3" id="KW-1185">Reference proteome</keyword>
<dbReference type="EMBL" id="SWLB01000023">
    <property type="protein sequence ID" value="KAF3323589.1"/>
    <property type="molecule type" value="Genomic_DNA"/>
</dbReference>
<gene>
    <name evidence="2" type="ORF">FCM35_KLT12320</name>
</gene>
<evidence type="ECO:0000313" key="3">
    <source>
        <dbReference type="Proteomes" id="UP000623129"/>
    </source>
</evidence>